<evidence type="ECO:0000259" key="7">
    <source>
        <dbReference type="Pfam" id="PF03016"/>
    </source>
</evidence>
<keyword evidence="5" id="KW-0333">Golgi apparatus</keyword>
<evidence type="ECO:0000313" key="8">
    <source>
        <dbReference type="EMBL" id="RZC81268.1"/>
    </source>
</evidence>
<keyword evidence="6" id="KW-0812">Transmembrane</keyword>
<evidence type="ECO:0000256" key="2">
    <source>
        <dbReference type="ARBA" id="ARBA00010271"/>
    </source>
</evidence>
<keyword evidence="6" id="KW-1133">Transmembrane helix</keyword>
<protein>
    <recommendedName>
        <fullName evidence="7">Exostosin GT47 domain-containing protein</fullName>
    </recommendedName>
</protein>
<accession>A0A4Y7L9U2</accession>
<feature type="domain" description="Exostosin GT47" evidence="7">
    <location>
        <begin position="111"/>
        <end position="448"/>
    </location>
</feature>
<reference evidence="8 9" key="1">
    <citation type="journal article" date="2018" name="Science">
        <title>The opium poppy genome and morphinan production.</title>
        <authorList>
            <person name="Guo L."/>
            <person name="Winzer T."/>
            <person name="Yang X."/>
            <person name="Li Y."/>
            <person name="Ning Z."/>
            <person name="He Z."/>
            <person name="Teodor R."/>
            <person name="Lu Y."/>
            <person name="Bowser T.A."/>
            <person name="Graham I.A."/>
            <person name="Ye K."/>
        </authorList>
    </citation>
    <scope>NUCLEOTIDE SEQUENCE [LARGE SCALE GENOMIC DNA]</scope>
    <source>
        <strain evidence="9">cv. HN1</strain>
        <tissue evidence="8">Leaves</tissue>
    </source>
</reference>
<keyword evidence="9" id="KW-1185">Reference proteome</keyword>
<dbReference type="GO" id="GO:0016757">
    <property type="term" value="F:glycosyltransferase activity"/>
    <property type="evidence" value="ECO:0007669"/>
    <property type="project" value="UniProtKB-KW"/>
</dbReference>
<dbReference type="PANTHER" id="PTHR11062">
    <property type="entry name" value="EXOSTOSIN HEPARAN SULFATE GLYCOSYLTRANSFERASE -RELATED"/>
    <property type="match status" value="1"/>
</dbReference>
<dbReference type="AlphaFoldDB" id="A0A4Y7L9U2"/>
<evidence type="ECO:0000256" key="6">
    <source>
        <dbReference type="SAM" id="Phobius"/>
    </source>
</evidence>
<dbReference type="Gramene" id="RZC81268">
    <property type="protein sequence ID" value="RZC81268"/>
    <property type="gene ID" value="C5167_043831"/>
</dbReference>
<comment type="subcellular location">
    <subcellularLocation>
        <location evidence="1">Golgi apparatus membrane</location>
        <topology evidence="1">Single-pass type II membrane protein</topology>
    </subcellularLocation>
</comment>
<evidence type="ECO:0000256" key="1">
    <source>
        <dbReference type="ARBA" id="ARBA00004323"/>
    </source>
</evidence>
<keyword evidence="4" id="KW-0735">Signal-anchor</keyword>
<dbReference type="Pfam" id="PF03016">
    <property type="entry name" value="Exostosin_GT47"/>
    <property type="match status" value="1"/>
</dbReference>
<comment type="similarity">
    <text evidence="2">Belongs to the glycosyltransferase 47 family.</text>
</comment>
<dbReference type="OMA" id="RPEWDIM"/>
<feature type="transmembrane region" description="Helical" evidence="6">
    <location>
        <begin position="26"/>
        <end position="45"/>
    </location>
</feature>
<keyword evidence="6" id="KW-0472">Membrane</keyword>
<keyword evidence="3" id="KW-0328">Glycosyltransferase</keyword>
<evidence type="ECO:0000256" key="4">
    <source>
        <dbReference type="ARBA" id="ARBA00022968"/>
    </source>
</evidence>
<dbReference type="PANTHER" id="PTHR11062:SF56">
    <property type="entry name" value="XYLOGLUCAN GALACTOSYLTRANSFERASE MUR3"/>
    <property type="match status" value="1"/>
</dbReference>
<evidence type="ECO:0000313" key="9">
    <source>
        <dbReference type="Proteomes" id="UP000316621"/>
    </source>
</evidence>
<organism evidence="8 9">
    <name type="scientific">Papaver somniferum</name>
    <name type="common">Opium poppy</name>
    <dbReference type="NCBI Taxonomy" id="3469"/>
    <lineage>
        <taxon>Eukaryota</taxon>
        <taxon>Viridiplantae</taxon>
        <taxon>Streptophyta</taxon>
        <taxon>Embryophyta</taxon>
        <taxon>Tracheophyta</taxon>
        <taxon>Spermatophyta</taxon>
        <taxon>Magnoliopsida</taxon>
        <taxon>Ranunculales</taxon>
        <taxon>Papaveraceae</taxon>
        <taxon>Papaveroideae</taxon>
        <taxon>Papaver</taxon>
    </lineage>
</organism>
<dbReference type="OrthoDB" id="1924787at2759"/>
<dbReference type="EMBL" id="CM010724">
    <property type="protein sequence ID" value="RZC81268.1"/>
    <property type="molecule type" value="Genomic_DNA"/>
</dbReference>
<proteinExistence type="inferred from homology"/>
<keyword evidence="3" id="KW-0808">Transferase</keyword>
<name>A0A4Y7L9U2_PAPSO</name>
<evidence type="ECO:0000256" key="3">
    <source>
        <dbReference type="ARBA" id="ARBA00022676"/>
    </source>
</evidence>
<evidence type="ECO:0000256" key="5">
    <source>
        <dbReference type="ARBA" id="ARBA00023034"/>
    </source>
</evidence>
<dbReference type="InterPro" id="IPR004263">
    <property type="entry name" value="Exostosin"/>
</dbReference>
<dbReference type="Proteomes" id="UP000316621">
    <property type="component" value="Chromosome 10"/>
</dbReference>
<gene>
    <name evidence="8" type="ORF">C5167_043831</name>
</gene>
<dbReference type="InterPro" id="IPR040911">
    <property type="entry name" value="Exostosin_GT47"/>
</dbReference>
<dbReference type="GO" id="GO:0000139">
    <property type="term" value="C:Golgi membrane"/>
    <property type="evidence" value="ECO:0007669"/>
    <property type="project" value="UniProtKB-SubCell"/>
</dbReference>
<sequence>MRRRSLSTNPADQMEKLVGKNQQTRICALASLSAAFWFILFYFHFSVLNNGNVVEKSLDVEPQQPQHQPINQQQPPRHYPIHIEPKKEIIKPVEYLFTPALKTIENKSDPCGGRYIYVHDLPPQFNEDMLKECKSLSLWTNMCKFTSNAGLGPPLENIEGVFSNSGWYATNQFAVDVIFSNRMKQYECLTKDSSIAAAVFIPFYAGLDISRYLWGHNISTRDAASLALVDWLTKRPEWNVMGGKDHFLVAGRITWDFRRLSESESDWGNKLLFLPAAKNMSMFVVESSPWNANDFAIPYPTYFHPAKDAEVFTWQDRMRKLERPFLFSFAGAPRPDNPKSIRGQLIDQCRKSKLGKLLECDFGESKCHSPSSIMQMFQSSIFCLQPQGDSYTRRSAFDSMLAGCIPVFFHPGSAYTQYTWHLPRNFSKYSVFIPEDGVRNNISIEQRLIQFSAEDVKTMREEVINLIPGLIYADPRSRLETFKDAFDVAVQAIIDKVTNLRRDIIAGRTNDDFIEENSWKYELLEEGQREVGAHEWDHFFSKPKSEITAEAEAAKNSWKNEQRDGS</sequence>